<keyword evidence="2" id="KW-1185">Reference proteome</keyword>
<accession>A0A166J0Q6</accession>
<name>A0A166J0Q6_9AGAM</name>
<evidence type="ECO:0008006" key="3">
    <source>
        <dbReference type="Google" id="ProtNLM"/>
    </source>
</evidence>
<proteinExistence type="predicted"/>
<sequence length="278" mass="31056">MIPRGKDPIELTNIKPGDFEIMLDFLNLGTRHDKEPLTAVDLASVITVSSIYGMQRVLNLACKTLSDQQNRLDTSRAGAGFDTRTCGLYFLIREKGTVNCLTNYGAMDAEGVQLQLWPLPNIKANTQIFFIDSYGALCHAATGRVVDIVDDVPVLRRRRPVSGLPNPWSRPLAEFSFINSQIRVKFPSNPALPGSTDDLYSDDSWATKQFILAAHTEKDFHMHPISDFAPWIPPVIVGSFDYTTGANHDKKWRALVEERTEDVGGERTSWEIVRASMS</sequence>
<evidence type="ECO:0000313" key="1">
    <source>
        <dbReference type="EMBL" id="KZP20366.1"/>
    </source>
</evidence>
<organism evidence="1 2">
    <name type="scientific">Athelia psychrophila</name>
    <dbReference type="NCBI Taxonomy" id="1759441"/>
    <lineage>
        <taxon>Eukaryota</taxon>
        <taxon>Fungi</taxon>
        <taxon>Dikarya</taxon>
        <taxon>Basidiomycota</taxon>
        <taxon>Agaricomycotina</taxon>
        <taxon>Agaricomycetes</taxon>
        <taxon>Agaricomycetidae</taxon>
        <taxon>Atheliales</taxon>
        <taxon>Atheliaceae</taxon>
        <taxon>Athelia</taxon>
    </lineage>
</organism>
<dbReference type="InterPro" id="IPR035992">
    <property type="entry name" value="Ricin_B-like_lectins"/>
</dbReference>
<evidence type="ECO:0000313" key="2">
    <source>
        <dbReference type="Proteomes" id="UP000076532"/>
    </source>
</evidence>
<gene>
    <name evidence="1" type="ORF">FIBSPDRAFT_542470</name>
</gene>
<dbReference type="SUPFAM" id="SSF50370">
    <property type="entry name" value="Ricin B-like lectins"/>
    <property type="match status" value="1"/>
</dbReference>
<dbReference type="Proteomes" id="UP000076532">
    <property type="component" value="Unassembled WGS sequence"/>
</dbReference>
<protein>
    <recommendedName>
        <fullName evidence="3">BTB domain-containing protein</fullName>
    </recommendedName>
</protein>
<dbReference type="AlphaFoldDB" id="A0A166J0Q6"/>
<dbReference type="EMBL" id="KV417556">
    <property type="protein sequence ID" value="KZP20366.1"/>
    <property type="molecule type" value="Genomic_DNA"/>
</dbReference>
<reference evidence="1 2" key="1">
    <citation type="journal article" date="2016" name="Mol. Biol. Evol.">
        <title>Comparative Genomics of Early-Diverging Mushroom-Forming Fungi Provides Insights into the Origins of Lignocellulose Decay Capabilities.</title>
        <authorList>
            <person name="Nagy L.G."/>
            <person name="Riley R."/>
            <person name="Tritt A."/>
            <person name="Adam C."/>
            <person name="Daum C."/>
            <person name="Floudas D."/>
            <person name="Sun H."/>
            <person name="Yadav J.S."/>
            <person name="Pangilinan J."/>
            <person name="Larsson K.H."/>
            <person name="Matsuura K."/>
            <person name="Barry K."/>
            <person name="Labutti K."/>
            <person name="Kuo R."/>
            <person name="Ohm R.A."/>
            <person name="Bhattacharya S.S."/>
            <person name="Shirouzu T."/>
            <person name="Yoshinaga Y."/>
            <person name="Martin F.M."/>
            <person name="Grigoriev I.V."/>
            <person name="Hibbett D.S."/>
        </authorList>
    </citation>
    <scope>NUCLEOTIDE SEQUENCE [LARGE SCALE GENOMIC DNA]</scope>
    <source>
        <strain evidence="1 2">CBS 109695</strain>
    </source>
</reference>